<feature type="chain" id="PRO_5022143364" evidence="2">
    <location>
        <begin position="16"/>
        <end position="874"/>
    </location>
</feature>
<dbReference type="GO" id="GO:0008270">
    <property type="term" value="F:zinc ion binding"/>
    <property type="evidence" value="ECO:0007669"/>
    <property type="project" value="InterPro"/>
</dbReference>
<accession>A0A517N2V5</accession>
<proteinExistence type="predicted"/>
<evidence type="ECO:0000259" key="3">
    <source>
        <dbReference type="Pfam" id="PF00246"/>
    </source>
</evidence>
<keyword evidence="2" id="KW-0732">Signal</keyword>
<name>A0A517N2V5_9BACT</name>
<feature type="signal peptide" evidence="2">
    <location>
        <begin position="1"/>
        <end position="15"/>
    </location>
</feature>
<comment type="cofactor">
    <cofactor evidence="1">
        <name>Zn(2+)</name>
        <dbReference type="ChEBI" id="CHEBI:29105"/>
    </cofactor>
</comment>
<dbReference type="Gene3D" id="2.60.40.3120">
    <property type="match status" value="1"/>
</dbReference>
<gene>
    <name evidence="4" type="ORF">HG15A2_48060</name>
</gene>
<sequence precursor="true">MLILVWLCVTASTGAAQTVLFSDDLSTSAGWRYSHFGGTNKPDSSDTSDADFGFNYSQFGIPEAPNSAPGDVGTSGLRLAVNVPGLWRGDQVAAVYEDAAFAGPYTVQVDVWANWVAPSGSGSTEHVGVLAGFQVDDAQNTFSPGQNGAGVIYSTDGDASCGGECDFALVKDGAHLDLASGQYGESDIHSENQPGYNNTNANDNVDLENLFPSFSIESATSNMNATGTQPAGALGFQWVTVTLEVDPTAPGSGAGSAVGTVRVTLESHQSGNSLVLGTINNSVINDPNDGFNAEEQSVNLEGGIGLMMTDLYASAASDSSLAFGLFDNVRVYQGLVDPLAAQAQSPAVVVPEPTSATILLSAVALVVVSLRRTRSMLMLVLLAFATITASPAQAQLNLFANFDHGALQSWSGDLNNISLVGRENHPFQDGWRWMYFQATGLDNAQPVFSIDQEFAGGNYALNSHAMVYSYDNENWQFFENNGRSGNLYTFSNNSAFTGDEVFVAYAQPYSYGRSAEHTATVLASPWAEPTVSGDANGVIGQTPLAFDDLDRLVPRKDIFAYRITNPATDSPTAKRKVVLTTGMHSGEVLGTHTYEGLINWLISDDVRAARLRDEVEFFAYPTLNAAGRFAGTSRATVENPDQDPNGLWNPSLWTTHEDIRANGEAMLADVASTPGTEVDVFIDFHSTIPSSAGNDFGFIEISEGDANAPWWQNLLALQPNVQQVESTGMNWTSANFADLLLNADVDVTFELEFGNNRPLSYYQELGESFGIAFYSDWIQVANPEAADFDEDGDVDEDDLSTWQDNYGLNGEATHFLGDANADTAVDGSDFLIWQQQLGSTPPAAQNVPEPSAIAFAAFTVLTLTLSGSRSRPAK</sequence>
<dbReference type="KEGG" id="amob:HG15A2_48060"/>
<organism evidence="4 5">
    <name type="scientific">Adhaeretor mobilis</name>
    <dbReference type="NCBI Taxonomy" id="1930276"/>
    <lineage>
        <taxon>Bacteria</taxon>
        <taxon>Pseudomonadati</taxon>
        <taxon>Planctomycetota</taxon>
        <taxon>Planctomycetia</taxon>
        <taxon>Pirellulales</taxon>
        <taxon>Lacipirellulaceae</taxon>
        <taxon>Adhaeretor</taxon>
    </lineage>
</organism>
<dbReference type="Proteomes" id="UP000319852">
    <property type="component" value="Chromosome"/>
</dbReference>
<reference evidence="4 5" key="1">
    <citation type="submission" date="2019-02" db="EMBL/GenBank/DDBJ databases">
        <title>Deep-cultivation of Planctomycetes and their phenomic and genomic characterization uncovers novel biology.</title>
        <authorList>
            <person name="Wiegand S."/>
            <person name="Jogler M."/>
            <person name="Boedeker C."/>
            <person name="Pinto D."/>
            <person name="Vollmers J."/>
            <person name="Rivas-Marin E."/>
            <person name="Kohn T."/>
            <person name="Peeters S.H."/>
            <person name="Heuer A."/>
            <person name="Rast P."/>
            <person name="Oberbeckmann S."/>
            <person name="Bunk B."/>
            <person name="Jeske O."/>
            <person name="Meyerdierks A."/>
            <person name="Storesund J.E."/>
            <person name="Kallscheuer N."/>
            <person name="Luecker S."/>
            <person name="Lage O.M."/>
            <person name="Pohl T."/>
            <person name="Merkel B.J."/>
            <person name="Hornburger P."/>
            <person name="Mueller R.-W."/>
            <person name="Bruemmer F."/>
            <person name="Labrenz M."/>
            <person name="Spormann A.M."/>
            <person name="Op den Camp H."/>
            <person name="Overmann J."/>
            <person name="Amann R."/>
            <person name="Jetten M.S.M."/>
            <person name="Mascher T."/>
            <person name="Medema M.H."/>
            <person name="Devos D.P."/>
            <person name="Kaster A.-K."/>
            <person name="Ovreas L."/>
            <person name="Rohde M."/>
            <person name="Galperin M.Y."/>
            <person name="Jogler C."/>
        </authorList>
    </citation>
    <scope>NUCLEOTIDE SEQUENCE [LARGE SCALE GENOMIC DNA]</scope>
    <source>
        <strain evidence="4 5">HG15A2</strain>
    </source>
</reference>
<dbReference type="EMBL" id="CP036263">
    <property type="protein sequence ID" value="QDT01464.1"/>
    <property type="molecule type" value="Genomic_DNA"/>
</dbReference>
<keyword evidence="4" id="KW-0378">Hydrolase</keyword>
<keyword evidence="5" id="KW-1185">Reference proteome</keyword>
<dbReference type="PANTHER" id="PTHR12756:SF11">
    <property type="entry name" value="CYTOSOLIC CARBOXYPEPTIDASE 1"/>
    <property type="match status" value="1"/>
</dbReference>
<dbReference type="InterPro" id="IPR050821">
    <property type="entry name" value="Cytosolic_carboxypeptidase"/>
</dbReference>
<evidence type="ECO:0000256" key="1">
    <source>
        <dbReference type="ARBA" id="ARBA00001947"/>
    </source>
</evidence>
<dbReference type="InterPro" id="IPR018247">
    <property type="entry name" value="EF_Hand_1_Ca_BS"/>
</dbReference>
<keyword evidence="4" id="KW-0645">Protease</keyword>
<dbReference type="GO" id="GO:0006508">
    <property type="term" value="P:proteolysis"/>
    <property type="evidence" value="ECO:0007669"/>
    <property type="project" value="InterPro"/>
</dbReference>
<dbReference type="PANTHER" id="PTHR12756">
    <property type="entry name" value="CYTOSOLIC CARBOXYPEPTIDASE"/>
    <property type="match status" value="1"/>
</dbReference>
<evidence type="ECO:0000256" key="2">
    <source>
        <dbReference type="SAM" id="SignalP"/>
    </source>
</evidence>
<feature type="domain" description="Peptidase M14" evidence="3">
    <location>
        <begin position="557"/>
        <end position="648"/>
    </location>
</feature>
<evidence type="ECO:0000313" key="5">
    <source>
        <dbReference type="Proteomes" id="UP000319852"/>
    </source>
</evidence>
<dbReference type="GO" id="GO:0004181">
    <property type="term" value="F:metallocarboxypeptidase activity"/>
    <property type="evidence" value="ECO:0007669"/>
    <property type="project" value="InterPro"/>
</dbReference>
<dbReference type="Gene3D" id="3.40.630.10">
    <property type="entry name" value="Zn peptidases"/>
    <property type="match status" value="1"/>
</dbReference>
<dbReference type="RefSeq" id="WP_218932187.1">
    <property type="nucleotide sequence ID" value="NZ_CP036263.1"/>
</dbReference>
<dbReference type="SUPFAM" id="SSF53187">
    <property type="entry name" value="Zn-dependent exopeptidases"/>
    <property type="match status" value="1"/>
</dbReference>
<dbReference type="PROSITE" id="PS00018">
    <property type="entry name" value="EF_HAND_1"/>
    <property type="match status" value="1"/>
</dbReference>
<protein>
    <submittedName>
        <fullName evidence="4">Zinc carboxypeptidase</fullName>
    </submittedName>
</protein>
<dbReference type="InterPro" id="IPR000834">
    <property type="entry name" value="Peptidase_M14"/>
</dbReference>
<evidence type="ECO:0000313" key="4">
    <source>
        <dbReference type="EMBL" id="QDT01464.1"/>
    </source>
</evidence>
<dbReference type="Pfam" id="PF00246">
    <property type="entry name" value="Peptidase_M14"/>
    <property type="match status" value="1"/>
</dbReference>
<dbReference type="AlphaFoldDB" id="A0A517N2V5"/>
<keyword evidence="4" id="KW-0121">Carboxypeptidase</keyword>